<sequence>MSKRLMALIAPVLLAGCTAEPAYQGVSLIAYNYTPWDVAYIQITDASGGRAGTGSIRPGGGEGSVTCCYTLKGTSFKVRWRVADGDALRKHMYDGKFEEMFIDKETTVNFPSTAIPPGHDPLNLELHIYPDEHMEMALSRKLLGQTRIPIVETTRWLYRTHPDALKEYKDISDLHKPLVKVAKTAWIKYRIEDEQDMRQYMYLYFTVSPSFDADSEIAAILARPGRQPGDFARAMKTLPEEKIARLRAPG</sequence>
<dbReference type="PROSITE" id="PS51257">
    <property type="entry name" value="PROKAR_LIPOPROTEIN"/>
    <property type="match status" value="1"/>
</dbReference>
<feature type="signal peptide" evidence="1">
    <location>
        <begin position="1"/>
        <end position="22"/>
    </location>
</feature>
<evidence type="ECO:0008006" key="4">
    <source>
        <dbReference type="Google" id="ProtNLM"/>
    </source>
</evidence>
<name>A0ABU2DFH1_ACHAE</name>
<feature type="chain" id="PRO_5046078714" description="DUF3304 domain-containing protein" evidence="1">
    <location>
        <begin position="23"/>
        <end position="250"/>
    </location>
</feature>
<accession>A0ABU2DFH1</accession>
<reference evidence="3" key="1">
    <citation type="submission" date="2023-07" db="EMBL/GenBank/DDBJ databases">
        <title>Glyphosate-induced phosphonatase operons in soil bacteria of genus Achromobacter.</title>
        <authorList>
            <person name="Epiktetov D.O."/>
            <person name="Sviridov A.V."/>
            <person name="Tarlachkov S.V."/>
            <person name="Shushkova T.V."/>
            <person name="Toropygin I.Y."/>
            <person name="Leontievsky A."/>
        </authorList>
    </citation>
    <scope>NUCLEOTIDE SEQUENCE [LARGE SCALE GENOMIC DNA]</scope>
    <source>
        <strain evidence="3">Kg 16</strain>
    </source>
</reference>
<dbReference type="Proteomes" id="UP001264156">
    <property type="component" value="Unassembled WGS sequence"/>
</dbReference>
<evidence type="ECO:0000313" key="2">
    <source>
        <dbReference type="EMBL" id="MDR7946856.1"/>
    </source>
</evidence>
<dbReference type="EMBL" id="JAVKVN010000006">
    <property type="protein sequence ID" value="MDR7946856.1"/>
    <property type="molecule type" value="Genomic_DNA"/>
</dbReference>
<dbReference type="RefSeq" id="WP_310534033.1">
    <property type="nucleotide sequence ID" value="NZ_JAVKVN010000006.1"/>
</dbReference>
<evidence type="ECO:0000256" key="1">
    <source>
        <dbReference type="SAM" id="SignalP"/>
    </source>
</evidence>
<keyword evidence="3" id="KW-1185">Reference proteome</keyword>
<keyword evidence="1" id="KW-0732">Signal</keyword>
<evidence type="ECO:0000313" key="3">
    <source>
        <dbReference type="Proteomes" id="UP001264156"/>
    </source>
</evidence>
<gene>
    <name evidence="2" type="ORF">RIU57_17175</name>
</gene>
<protein>
    <recommendedName>
        <fullName evidence="4">DUF3304 domain-containing protein</fullName>
    </recommendedName>
</protein>
<comment type="caution">
    <text evidence="2">The sequence shown here is derived from an EMBL/GenBank/DDBJ whole genome shotgun (WGS) entry which is preliminary data.</text>
</comment>
<proteinExistence type="predicted"/>
<organism evidence="2 3">
    <name type="scientific">Achromobacter aegrifaciens</name>
    <dbReference type="NCBI Taxonomy" id="1287736"/>
    <lineage>
        <taxon>Bacteria</taxon>
        <taxon>Pseudomonadati</taxon>
        <taxon>Pseudomonadota</taxon>
        <taxon>Betaproteobacteria</taxon>
        <taxon>Burkholderiales</taxon>
        <taxon>Alcaligenaceae</taxon>
        <taxon>Achromobacter</taxon>
    </lineage>
</organism>